<dbReference type="Gene3D" id="3.30.750.24">
    <property type="entry name" value="STAS domain"/>
    <property type="match status" value="1"/>
</dbReference>
<dbReference type="Pfam" id="PF01740">
    <property type="entry name" value="STAS"/>
    <property type="match status" value="1"/>
</dbReference>
<dbReference type="InterPro" id="IPR036513">
    <property type="entry name" value="STAS_dom_sf"/>
</dbReference>
<dbReference type="HOGENOM" id="CLU_2182979_0_0_6"/>
<dbReference type="AlphaFoldDB" id="A0A0E1NTI2"/>
<feature type="domain" description="STAS" evidence="1">
    <location>
        <begin position="18"/>
        <end position="106"/>
    </location>
</feature>
<accession>A0A0E1NTI2</accession>
<dbReference type="SUPFAM" id="SSF52091">
    <property type="entry name" value="SpoIIaa-like"/>
    <property type="match status" value="1"/>
</dbReference>
<dbReference type="PATRIC" id="fig|360102.15.peg.4517"/>
<name>A0A0E1NTI2_YERPA</name>
<dbReference type="KEGG" id="ypa:YPA_1406"/>
<sequence>MGRWWRYKWITFHPSLTAAAERIFSELLTRCDNYDTIILQWDAVPVLDAGGLNAFLRFTEALTEQQLLVITDIPFQPLKTLARARVKPISGKLNFYASLPEALAALQNN</sequence>
<evidence type="ECO:0000313" key="2">
    <source>
        <dbReference type="EMBL" id="ABG13373.1"/>
    </source>
</evidence>
<dbReference type="InterPro" id="IPR002645">
    <property type="entry name" value="STAS_dom"/>
</dbReference>
<evidence type="ECO:0000313" key="3">
    <source>
        <dbReference type="Proteomes" id="UP000001971"/>
    </source>
</evidence>
<proteinExistence type="predicted"/>
<reference evidence="2 3" key="1">
    <citation type="journal article" date="2006" name="J. Bacteriol.">
        <title>Complete genome sequence of Yersinia pestis strains Antiqua and Nepal516: evidence of gene reduction in an emerging pathogen.</title>
        <authorList>
            <person name="Chain P.S."/>
            <person name="Hu P."/>
            <person name="Malfatti S.A."/>
            <person name="Radnedge L."/>
            <person name="Larimer F."/>
            <person name="Vergez L.M."/>
            <person name="Worsham P."/>
            <person name="Chu M.C."/>
            <person name="Andersen G.L."/>
        </authorList>
    </citation>
    <scope>NUCLEOTIDE SEQUENCE [LARGE SCALE GENOMIC DNA]</scope>
    <source>
        <strain evidence="2 3">Antiqua</strain>
    </source>
</reference>
<dbReference type="Proteomes" id="UP000001971">
    <property type="component" value="Chromosome"/>
</dbReference>
<gene>
    <name evidence="2" type="ordered locus">YPA_1406</name>
</gene>
<dbReference type="PROSITE" id="PS50801">
    <property type="entry name" value="STAS"/>
    <property type="match status" value="1"/>
</dbReference>
<protein>
    <submittedName>
        <fullName evidence="2">SulP family sulfate permease</fullName>
    </submittedName>
</protein>
<organism evidence="2 3">
    <name type="scientific">Yersinia pestis bv. Antiqua (strain Antiqua)</name>
    <dbReference type="NCBI Taxonomy" id="360102"/>
    <lineage>
        <taxon>Bacteria</taxon>
        <taxon>Pseudomonadati</taxon>
        <taxon>Pseudomonadota</taxon>
        <taxon>Gammaproteobacteria</taxon>
        <taxon>Enterobacterales</taxon>
        <taxon>Yersiniaceae</taxon>
        <taxon>Yersinia</taxon>
    </lineage>
</organism>
<evidence type="ECO:0000259" key="1">
    <source>
        <dbReference type="PROSITE" id="PS50801"/>
    </source>
</evidence>
<dbReference type="EMBL" id="CP000308">
    <property type="protein sequence ID" value="ABG13373.1"/>
    <property type="molecule type" value="Genomic_DNA"/>
</dbReference>